<evidence type="ECO:0000256" key="1">
    <source>
        <dbReference type="ARBA" id="ARBA00023242"/>
    </source>
</evidence>
<dbReference type="InterPro" id="IPR009057">
    <property type="entry name" value="Homeodomain-like_sf"/>
</dbReference>
<dbReference type="OrthoDB" id="608866at2759"/>
<dbReference type="AlphaFoldDB" id="A0A0J8U488"/>
<dbReference type="Gene3D" id="1.10.246.220">
    <property type="match status" value="1"/>
</dbReference>
<dbReference type="CDD" id="cd11660">
    <property type="entry name" value="SANT_TRF"/>
    <property type="match status" value="2"/>
</dbReference>
<evidence type="ECO:0000259" key="3">
    <source>
        <dbReference type="PROSITE" id="PS50090"/>
    </source>
</evidence>
<feature type="compositionally biased region" description="Basic residues" evidence="2">
    <location>
        <begin position="304"/>
        <end position="313"/>
    </location>
</feature>
<dbReference type="SMART" id="SM00717">
    <property type="entry name" value="SANT"/>
    <property type="match status" value="2"/>
</dbReference>
<dbReference type="InterPro" id="IPR001005">
    <property type="entry name" value="SANT/Myb"/>
</dbReference>
<dbReference type="SUPFAM" id="SSF46689">
    <property type="entry name" value="Homeodomain-like"/>
    <property type="match status" value="2"/>
</dbReference>
<evidence type="ECO:0000313" key="4">
    <source>
        <dbReference type="EMBL" id="KMU81667.1"/>
    </source>
</evidence>
<evidence type="ECO:0000313" key="5">
    <source>
        <dbReference type="Proteomes" id="UP000054559"/>
    </source>
</evidence>
<dbReference type="PROSITE" id="PS50090">
    <property type="entry name" value="MYB_LIKE"/>
    <property type="match status" value="1"/>
</dbReference>
<feature type="compositionally biased region" description="Pro residues" evidence="2">
    <location>
        <begin position="608"/>
        <end position="624"/>
    </location>
</feature>
<feature type="compositionally biased region" description="Basic and acidic residues" evidence="2">
    <location>
        <begin position="242"/>
        <end position="252"/>
    </location>
</feature>
<sequence>MSIVESNPQPPTLAKHRQRSLSKGEMPWNEIHDTSAAAFSVPSVLDDPFFQSRDIPTRPHLRIAPLRNPIPPGSRKIPSPLEPATTGIRDSGASKPPNLPSGNPPTELPTLEDFLRAARRDNDLPHILGMLPSSEQPPKTILPAFISLRAVEKLPYSSFSDEAPRKRRRLEHVGDNFGELLQLPIPKVQKEIPKPRPFGPLPILNELKEPPPNAALFPPIEANRRPVILNPPGKEQPSSEQAGERRAQRIEDLIELNDQDGGANMESQASDNRSADTQETDQAELASDTERVIDGYDKSAARKESKKPKRKLRRWSEQETHDLLRGVVRCGAGNWTSILAQQDLKFNQRTPGNLKDRFRVCCPWAYESGQTPTSDDIQARLADSISNAQSGLVAKIVLPDPRVAKGGLDFNKGSIGTSSLSVANSSRPTTELVRPCRFTAPDLQQKQSKLKQKRSSGLNGSQGLSNKSKSTLISLGLQNPDATVKSTRRHRRPFTPAEDEALLKGYAVHGFQWTLIRQDKHLDLMHRKATDLRDRFRTKFPDVYREGGFATVKKIESNIKGGKTAATDGTKSSLSSTNNAKFASHNSRKADIPTSTSGATAVPIDPAMSPPAPPSSLPEPPNVPVTPSFSFPIDEDVPEENSYAIRWAENTLPPLVWDELG</sequence>
<feature type="compositionally biased region" description="Pro residues" evidence="2">
    <location>
        <begin position="97"/>
        <end position="107"/>
    </location>
</feature>
<dbReference type="PANTHER" id="PTHR46734:SF1">
    <property type="entry name" value="TELOMERIC REPEAT-BINDING FACTOR 1"/>
    <property type="match status" value="1"/>
</dbReference>
<dbReference type="Gene3D" id="1.10.10.60">
    <property type="entry name" value="Homeodomain-like"/>
    <property type="match status" value="1"/>
</dbReference>
<protein>
    <recommendedName>
        <fullName evidence="3">Myb-like domain-containing protein</fullName>
    </recommendedName>
</protein>
<dbReference type="EMBL" id="DS268126">
    <property type="protein sequence ID" value="KMU81667.1"/>
    <property type="molecule type" value="Genomic_DNA"/>
</dbReference>
<gene>
    <name evidence="4" type="ORF">CISG_02685</name>
</gene>
<dbReference type="STRING" id="454286.A0A0J8U488"/>
<evidence type="ECO:0000256" key="2">
    <source>
        <dbReference type="SAM" id="MobiDB-lite"/>
    </source>
</evidence>
<feature type="compositionally biased region" description="Low complexity" evidence="2">
    <location>
        <begin position="455"/>
        <end position="468"/>
    </location>
</feature>
<dbReference type="InterPro" id="IPR052450">
    <property type="entry name" value="TRBD-Containing_Protein"/>
</dbReference>
<keyword evidence="1" id="KW-0539">Nucleus</keyword>
<dbReference type="PANTHER" id="PTHR46734">
    <property type="entry name" value="TELOMERIC REPEAT-BINDING FACTOR 1 TERF1"/>
    <property type="match status" value="1"/>
</dbReference>
<feature type="compositionally biased region" description="Polar residues" evidence="2">
    <location>
        <begin position="265"/>
        <end position="277"/>
    </location>
</feature>
<dbReference type="Proteomes" id="UP000054559">
    <property type="component" value="Unassembled WGS sequence"/>
</dbReference>
<proteinExistence type="predicted"/>
<feature type="region of interest" description="Disordered" evidence="2">
    <location>
        <begin position="1"/>
        <end position="29"/>
    </location>
</feature>
<organism evidence="4 5">
    <name type="scientific">Coccidioides immitis RMSCC 3703</name>
    <dbReference type="NCBI Taxonomy" id="454286"/>
    <lineage>
        <taxon>Eukaryota</taxon>
        <taxon>Fungi</taxon>
        <taxon>Dikarya</taxon>
        <taxon>Ascomycota</taxon>
        <taxon>Pezizomycotina</taxon>
        <taxon>Eurotiomycetes</taxon>
        <taxon>Eurotiomycetidae</taxon>
        <taxon>Onygenales</taxon>
        <taxon>Onygenaceae</taxon>
        <taxon>Coccidioides</taxon>
    </lineage>
</organism>
<reference evidence="5" key="1">
    <citation type="journal article" date="2010" name="Genome Res.">
        <title>Population genomic sequencing of Coccidioides fungi reveals recent hybridization and transposon control.</title>
        <authorList>
            <person name="Neafsey D.E."/>
            <person name="Barker B.M."/>
            <person name="Sharpton T.J."/>
            <person name="Stajich J.E."/>
            <person name="Park D.J."/>
            <person name="Whiston E."/>
            <person name="Hung C.-Y."/>
            <person name="McMahan C."/>
            <person name="White J."/>
            <person name="Sykes S."/>
            <person name="Heiman D."/>
            <person name="Young S."/>
            <person name="Zeng Q."/>
            <person name="Abouelleil A."/>
            <person name="Aftuck L."/>
            <person name="Bessette D."/>
            <person name="Brown A."/>
            <person name="FitzGerald M."/>
            <person name="Lui A."/>
            <person name="Macdonald J.P."/>
            <person name="Priest M."/>
            <person name="Orbach M.J."/>
            <person name="Galgiani J.N."/>
            <person name="Kirkland T.N."/>
            <person name="Cole G.T."/>
            <person name="Birren B.W."/>
            <person name="Henn M.R."/>
            <person name="Taylor J.W."/>
            <person name="Rounsley S.D."/>
        </authorList>
    </citation>
    <scope>NUCLEOTIDE SEQUENCE [LARGE SCALE GENOMIC DNA]</scope>
    <source>
        <strain evidence="5">RMSCC 3703</strain>
    </source>
</reference>
<feature type="region of interest" description="Disordered" evidence="2">
    <location>
        <begin position="60"/>
        <end position="109"/>
    </location>
</feature>
<feature type="region of interest" description="Disordered" evidence="2">
    <location>
        <begin position="443"/>
        <end position="472"/>
    </location>
</feature>
<name>A0A0J8U488_COCIT</name>
<feature type="compositionally biased region" description="Polar residues" evidence="2">
    <location>
        <begin position="567"/>
        <end position="585"/>
    </location>
</feature>
<feature type="region of interest" description="Disordered" evidence="2">
    <location>
        <begin position="560"/>
        <end position="635"/>
    </location>
</feature>
<accession>A0A0J8U488</accession>
<feature type="domain" description="Myb-like" evidence="3">
    <location>
        <begin position="307"/>
        <end position="359"/>
    </location>
</feature>
<feature type="compositionally biased region" description="Basic and acidic residues" evidence="2">
    <location>
        <begin position="288"/>
        <end position="303"/>
    </location>
</feature>
<feature type="region of interest" description="Disordered" evidence="2">
    <location>
        <begin position="224"/>
        <end position="316"/>
    </location>
</feature>